<dbReference type="RefSeq" id="WP_105041667.1">
    <property type="nucleotide sequence ID" value="NZ_MQWA01000001.1"/>
</dbReference>
<dbReference type="SUPFAM" id="SSF55486">
    <property type="entry name" value="Metalloproteases ('zincins'), catalytic domain"/>
    <property type="match status" value="1"/>
</dbReference>
<evidence type="ECO:0000313" key="2">
    <source>
        <dbReference type="Proteomes" id="UP000239907"/>
    </source>
</evidence>
<dbReference type="GO" id="GO:0004181">
    <property type="term" value="F:metallocarboxypeptidase activity"/>
    <property type="evidence" value="ECO:0007669"/>
    <property type="project" value="InterPro"/>
</dbReference>
<gene>
    <name evidence="1" type="ORF">BSZ32_00815</name>
</gene>
<accession>A0A2S7TY91</accession>
<organism evidence="1 2">
    <name type="scientific">Rubritalea profundi</name>
    <dbReference type="NCBI Taxonomy" id="1658618"/>
    <lineage>
        <taxon>Bacteria</taxon>
        <taxon>Pseudomonadati</taxon>
        <taxon>Verrucomicrobiota</taxon>
        <taxon>Verrucomicrobiia</taxon>
        <taxon>Verrucomicrobiales</taxon>
        <taxon>Rubritaleaceae</taxon>
        <taxon>Rubritalea</taxon>
    </lineage>
</organism>
<dbReference type="Gene3D" id="1.10.1370.30">
    <property type="match status" value="1"/>
</dbReference>
<dbReference type="PROSITE" id="PS52034">
    <property type="entry name" value="PEPTIDASE_M32"/>
    <property type="match status" value="1"/>
</dbReference>
<comment type="caution">
    <text evidence="1">The sequence shown here is derived from an EMBL/GenBank/DDBJ whole genome shotgun (WGS) entry which is preliminary data.</text>
</comment>
<dbReference type="GO" id="GO:0006508">
    <property type="term" value="P:proteolysis"/>
    <property type="evidence" value="ECO:0007669"/>
    <property type="project" value="InterPro"/>
</dbReference>
<proteinExistence type="predicted"/>
<reference evidence="1 2" key="1">
    <citation type="submission" date="2016-12" db="EMBL/GenBank/DDBJ databases">
        <title>Study of bacterial adaptation to deep sea.</title>
        <authorList>
            <person name="Song J."/>
            <person name="Yoshizawa S."/>
            <person name="Kogure K."/>
        </authorList>
    </citation>
    <scope>NUCLEOTIDE SEQUENCE [LARGE SCALE GENOMIC DNA]</scope>
    <source>
        <strain evidence="1 2">SAORIC-165</strain>
    </source>
</reference>
<protein>
    <submittedName>
        <fullName evidence="1">Uncharacterized protein</fullName>
    </submittedName>
</protein>
<dbReference type="AlphaFoldDB" id="A0A2S7TY91"/>
<sequence length="68" mass="7759">MPLITSPKKQIPSSAFDRANYAPLLRWMRENVHAHGSTFLPQDLMKKATGEGTNPDYHLAHLKRRFLG</sequence>
<dbReference type="Proteomes" id="UP000239907">
    <property type="component" value="Unassembled WGS sequence"/>
</dbReference>
<dbReference type="InterPro" id="IPR001333">
    <property type="entry name" value="Peptidase_M32_Taq"/>
</dbReference>
<name>A0A2S7TY91_9BACT</name>
<keyword evidence="2" id="KW-1185">Reference proteome</keyword>
<evidence type="ECO:0000313" key="1">
    <source>
        <dbReference type="EMBL" id="PQJ27181.1"/>
    </source>
</evidence>
<dbReference type="Pfam" id="PF02074">
    <property type="entry name" value="Peptidase_M32"/>
    <property type="match status" value="1"/>
</dbReference>
<dbReference type="EMBL" id="MQWA01000001">
    <property type="protein sequence ID" value="PQJ27181.1"/>
    <property type="molecule type" value="Genomic_DNA"/>
</dbReference>